<sequence length="220" mass="24710">MSRLRLVIGNKNYSSWSLRPWLFMRHHGLDFEEVRLPLDSDTFRQRIVELSPSGRVPVLHDGERVVWDSLAILEYLADLQPPLRGWPEEQGARALARCISAEMHAGFADLRGELPMNCGRRSSLHAISAGARRDIERIQSIWRQTRQAHGDGGPFLFGHFGIADAMYAPVAVRFRGYGVPLDADSQAYVEAIYALPAMQDWLAGAAAESERLAKYETIGH</sequence>
<dbReference type="SUPFAM" id="SSF52833">
    <property type="entry name" value="Thioredoxin-like"/>
    <property type="match status" value="1"/>
</dbReference>
<dbReference type="CDD" id="cd03043">
    <property type="entry name" value="GST_N_1"/>
    <property type="match status" value="1"/>
</dbReference>
<evidence type="ECO:0000313" key="2">
    <source>
        <dbReference type="EMBL" id="TCT00737.1"/>
    </source>
</evidence>
<dbReference type="AlphaFoldDB" id="A0A4R3LRH1"/>
<dbReference type="Proteomes" id="UP000294599">
    <property type="component" value="Unassembled WGS sequence"/>
</dbReference>
<dbReference type="EMBL" id="SMAF01000002">
    <property type="protein sequence ID" value="TCT00737.1"/>
    <property type="molecule type" value="Genomic_DNA"/>
</dbReference>
<dbReference type="GO" id="GO:0006749">
    <property type="term" value="P:glutathione metabolic process"/>
    <property type="evidence" value="ECO:0007669"/>
    <property type="project" value="TreeGrafter"/>
</dbReference>
<dbReference type="Gene3D" id="3.40.30.10">
    <property type="entry name" value="Glutaredoxin"/>
    <property type="match status" value="1"/>
</dbReference>
<keyword evidence="3" id="KW-1185">Reference proteome</keyword>
<dbReference type="Pfam" id="PF13410">
    <property type="entry name" value="GST_C_2"/>
    <property type="match status" value="1"/>
</dbReference>
<comment type="caution">
    <text evidence="2">The sequence shown here is derived from an EMBL/GenBank/DDBJ whole genome shotgun (WGS) entry which is preliminary data.</text>
</comment>
<gene>
    <name evidence="2" type="ORF">EDC25_102102</name>
</gene>
<dbReference type="GO" id="GO:0004364">
    <property type="term" value="F:glutathione transferase activity"/>
    <property type="evidence" value="ECO:0007669"/>
    <property type="project" value="TreeGrafter"/>
</dbReference>
<name>A0A4R3LRH1_9GAMM</name>
<keyword evidence="2" id="KW-0808">Transferase</keyword>
<dbReference type="Pfam" id="PF13409">
    <property type="entry name" value="GST_N_2"/>
    <property type="match status" value="1"/>
</dbReference>
<dbReference type="InterPro" id="IPR036249">
    <property type="entry name" value="Thioredoxin-like_sf"/>
</dbReference>
<proteinExistence type="predicted"/>
<feature type="domain" description="GST N-terminal" evidence="1">
    <location>
        <begin position="4"/>
        <end position="84"/>
    </location>
</feature>
<accession>A0A4R3LRH1</accession>
<dbReference type="CDD" id="cd03194">
    <property type="entry name" value="GST_C_3"/>
    <property type="match status" value="1"/>
</dbReference>
<dbReference type="PANTHER" id="PTHR42673">
    <property type="entry name" value="MALEYLACETOACETATE ISOMERASE"/>
    <property type="match status" value="1"/>
</dbReference>
<dbReference type="InterPro" id="IPR004045">
    <property type="entry name" value="Glutathione_S-Trfase_N"/>
</dbReference>
<dbReference type="SUPFAM" id="SSF47616">
    <property type="entry name" value="GST C-terminal domain-like"/>
    <property type="match status" value="1"/>
</dbReference>
<reference evidence="2 3" key="1">
    <citation type="submission" date="2019-03" db="EMBL/GenBank/DDBJ databases">
        <title>Genomic Encyclopedia of Type Strains, Phase IV (KMG-IV): sequencing the most valuable type-strain genomes for metagenomic binning, comparative biology and taxonomic classification.</title>
        <authorList>
            <person name="Goeker M."/>
        </authorList>
    </citation>
    <scope>NUCLEOTIDE SEQUENCE [LARGE SCALE GENOMIC DNA]</scope>
    <source>
        <strain evidence="2 3">DSM 21944</strain>
    </source>
</reference>
<dbReference type="OrthoDB" id="9799538at2"/>
<dbReference type="InterPro" id="IPR036282">
    <property type="entry name" value="Glutathione-S-Trfase_C_sf"/>
</dbReference>
<dbReference type="RefSeq" id="WP_123520856.1">
    <property type="nucleotide sequence ID" value="NZ_JBHLWF010000013.1"/>
</dbReference>
<protein>
    <submittedName>
        <fullName evidence="2">Glutathione S-transferase</fullName>
    </submittedName>
</protein>
<dbReference type="GO" id="GO:0006559">
    <property type="term" value="P:L-phenylalanine catabolic process"/>
    <property type="evidence" value="ECO:0007669"/>
    <property type="project" value="TreeGrafter"/>
</dbReference>
<evidence type="ECO:0000259" key="1">
    <source>
        <dbReference type="PROSITE" id="PS50404"/>
    </source>
</evidence>
<dbReference type="Gene3D" id="1.20.1050.10">
    <property type="match status" value="1"/>
</dbReference>
<organism evidence="2 3">
    <name type="scientific">Pseudofulvimonas gallinarii</name>
    <dbReference type="NCBI Taxonomy" id="634155"/>
    <lineage>
        <taxon>Bacteria</taxon>
        <taxon>Pseudomonadati</taxon>
        <taxon>Pseudomonadota</taxon>
        <taxon>Gammaproteobacteria</taxon>
        <taxon>Lysobacterales</taxon>
        <taxon>Rhodanobacteraceae</taxon>
        <taxon>Pseudofulvimonas</taxon>
    </lineage>
</organism>
<dbReference type="GO" id="GO:0016034">
    <property type="term" value="F:maleylacetoacetate isomerase activity"/>
    <property type="evidence" value="ECO:0007669"/>
    <property type="project" value="TreeGrafter"/>
</dbReference>
<dbReference type="PANTHER" id="PTHR42673:SF4">
    <property type="entry name" value="MALEYLACETOACETATE ISOMERASE"/>
    <property type="match status" value="1"/>
</dbReference>
<evidence type="ECO:0000313" key="3">
    <source>
        <dbReference type="Proteomes" id="UP000294599"/>
    </source>
</evidence>
<dbReference type="PROSITE" id="PS50404">
    <property type="entry name" value="GST_NTER"/>
    <property type="match status" value="1"/>
</dbReference>